<keyword evidence="2" id="KW-1185">Reference proteome</keyword>
<organism evidence="1 2">
    <name type="scientific">Stakelama sediminis</name>
    <dbReference type="NCBI Taxonomy" id="463200"/>
    <lineage>
        <taxon>Bacteria</taxon>
        <taxon>Pseudomonadati</taxon>
        <taxon>Pseudomonadota</taxon>
        <taxon>Alphaproteobacteria</taxon>
        <taxon>Sphingomonadales</taxon>
        <taxon>Sphingomonadaceae</taxon>
        <taxon>Stakelama</taxon>
    </lineage>
</organism>
<dbReference type="GO" id="GO:0016787">
    <property type="term" value="F:hydrolase activity"/>
    <property type="evidence" value="ECO:0007669"/>
    <property type="project" value="UniProtKB-KW"/>
</dbReference>
<dbReference type="EMBL" id="JACIJI010000008">
    <property type="protein sequence ID" value="MBB5720019.1"/>
    <property type="molecule type" value="Genomic_DNA"/>
</dbReference>
<dbReference type="SUPFAM" id="SSF53187">
    <property type="entry name" value="Zn-dependent exopeptidases"/>
    <property type="match status" value="1"/>
</dbReference>
<accession>A0A840Z2J2</accession>
<comment type="caution">
    <text evidence="1">The sequence shown here is derived from an EMBL/GenBank/DDBJ whole genome shotgun (WGS) entry which is preliminary data.</text>
</comment>
<dbReference type="Pfam" id="PF05013">
    <property type="entry name" value="FGase"/>
    <property type="match status" value="1"/>
</dbReference>
<sequence>MTYDRIPAFTCFGASTPVTPVILSVPHAGRTYPDGLLNASAVPVSTLHGLEDRYVDHVAGIARRHETLIVANCPRAWIDLNRAEWERDPQVDDGADPAAQPHGSAKVRGGLGLVPRRLGTCQMLWHRPFSADDIETRIARCHRPYHQMLANILHTALARFGTAILLDIHSMPPISAANAPRIVLGDRFGRSAGSRLVAAAQMAAENHGYTTAVNSPYSGGYILDRHGAADRGIHAIQIEIDRATYLDSALNLPGPGLNAVATMVRAMIDAVSAEAVPQPLAAE</sequence>
<keyword evidence="1" id="KW-0378">Hydrolase</keyword>
<gene>
    <name evidence="1" type="ORF">FHR23_002979</name>
</gene>
<dbReference type="Proteomes" id="UP000554342">
    <property type="component" value="Unassembled WGS sequence"/>
</dbReference>
<dbReference type="AlphaFoldDB" id="A0A840Z2J2"/>
<reference evidence="1 2" key="1">
    <citation type="submission" date="2020-08" db="EMBL/GenBank/DDBJ databases">
        <title>Genomic Encyclopedia of Type Strains, Phase IV (KMG-IV): sequencing the most valuable type-strain genomes for metagenomic binning, comparative biology and taxonomic classification.</title>
        <authorList>
            <person name="Goeker M."/>
        </authorList>
    </citation>
    <scope>NUCLEOTIDE SEQUENCE [LARGE SCALE GENOMIC DNA]</scope>
    <source>
        <strain evidence="1 2">DSM 27203</strain>
    </source>
</reference>
<proteinExistence type="predicted"/>
<dbReference type="RefSeq" id="WP_343043176.1">
    <property type="nucleotide sequence ID" value="NZ_BAABIF010000029.1"/>
</dbReference>
<evidence type="ECO:0000313" key="1">
    <source>
        <dbReference type="EMBL" id="MBB5720019.1"/>
    </source>
</evidence>
<protein>
    <submittedName>
        <fullName evidence="1">N-formylglutamate amidohydrolase</fullName>
    </submittedName>
</protein>
<dbReference type="InterPro" id="IPR007709">
    <property type="entry name" value="N-FG_amidohydro"/>
</dbReference>
<name>A0A840Z2J2_9SPHN</name>
<dbReference type="Gene3D" id="3.40.630.40">
    <property type="entry name" value="Zn-dependent exopeptidases"/>
    <property type="match status" value="1"/>
</dbReference>
<evidence type="ECO:0000313" key="2">
    <source>
        <dbReference type="Proteomes" id="UP000554342"/>
    </source>
</evidence>